<gene>
    <name evidence="1" type="ORF">ACFPCV_01495</name>
</gene>
<name>A0ABV9RXT0_9PSEU</name>
<proteinExistence type="predicted"/>
<dbReference type="SUPFAM" id="SSF50475">
    <property type="entry name" value="FMN-binding split barrel"/>
    <property type="match status" value="1"/>
</dbReference>
<keyword evidence="2" id="KW-1185">Reference proteome</keyword>
<organism evidence="1 2">
    <name type="scientific">Actinophytocola glycyrrhizae</name>
    <dbReference type="NCBI Taxonomy" id="2044873"/>
    <lineage>
        <taxon>Bacteria</taxon>
        <taxon>Bacillati</taxon>
        <taxon>Actinomycetota</taxon>
        <taxon>Actinomycetes</taxon>
        <taxon>Pseudonocardiales</taxon>
        <taxon>Pseudonocardiaceae</taxon>
    </lineage>
</organism>
<dbReference type="EMBL" id="JBHSIS010000002">
    <property type="protein sequence ID" value="MFC4852159.1"/>
    <property type="molecule type" value="Genomic_DNA"/>
</dbReference>
<evidence type="ECO:0000313" key="1">
    <source>
        <dbReference type="EMBL" id="MFC4852159.1"/>
    </source>
</evidence>
<protein>
    <recommendedName>
        <fullName evidence="3">Pyridoxamine 5'-phosphate oxidase putative domain-containing protein</fullName>
    </recommendedName>
</protein>
<comment type="caution">
    <text evidence="1">The sequence shown here is derived from an EMBL/GenBank/DDBJ whole genome shotgun (WGS) entry which is preliminary data.</text>
</comment>
<evidence type="ECO:0000313" key="2">
    <source>
        <dbReference type="Proteomes" id="UP001595859"/>
    </source>
</evidence>
<reference evidence="2" key="1">
    <citation type="journal article" date="2019" name="Int. J. Syst. Evol. Microbiol.">
        <title>The Global Catalogue of Microorganisms (GCM) 10K type strain sequencing project: providing services to taxonomists for standard genome sequencing and annotation.</title>
        <authorList>
            <consortium name="The Broad Institute Genomics Platform"/>
            <consortium name="The Broad Institute Genome Sequencing Center for Infectious Disease"/>
            <person name="Wu L."/>
            <person name="Ma J."/>
        </authorList>
    </citation>
    <scope>NUCLEOTIDE SEQUENCE [LARGE SCALE GENOMIC DNA]</scope>
    <source>
        <strain evidence="2">ZS-22-S1</strain>
    </source>
</reference>
<dbReference type="Proteomes" id="UP001595859">
    <property type="component" value="Unassembled WGS sequence"/>
</dbReference>
<accession>A0ABV9RXT0</accession>
<evidence type="ECO:0008006" key="3">
    <source>
        <dbReference type="Google" id="ProtNLM"/>
    </source>
</evidence>
<sequence length="153" mass="16925">MDRINVPSELALLLETWPQPDRDEQAFPFVTVDAEGFPHVMLLCTAELLATPDRGALLVAVASRNARANLARNGIATLIAADGIAAHYTKLRVHDTEEHDRFTLYSCHVAEYKRDTLGIPLRPMDFHATKAIAESEKWAGTRAALARRCETSS</sequence>
<dbReference type="RefSeq" id="WP_378053614.1">
    <property type="nucleotide sequence ID" value="NZ_JBHSIS010000002.1"/>
</dbReference>